<dbReference type="InterPro" id="IPR000192">
    <property type="entry name" value="Aminotrans_V_dom"/>
</dbReference>
<name>X7YP03_MYCXE</name>
<dbReference type="InterPro" id="IPR010970">
    <property type="entry name" value="Cys_dSase_SufS"/>
</dbReference>
<dbReference type="GO" id="GO:0031071">
    <property type="term" value="F:cysteine desulfurase activity"/>
    <property type="evidence" value="ECO:0007669"/>
    <property type="project" value="UniProtKB-UniRule"/>
</dbReference>
<dbReference type="EC" id="2.8.1.7" evidence="8"/>
<keyword evidence="5 8" id="KW-0663">Pyridoxal phosphate</keyword>
<gene>
    <name evidence="11" type="primary">sufS</name>
    <name evidence="11" type="ORF">I553_9994</name>
</gene>
<comment type="function">
    <text evidence="2 8">Catalyzes the removal of elemental sulfur and selenium atoms from L-cysteine, L-cystine, L-selenocysteine, and L-selenocystine to produce L-alanine.</text>
</comment>
<evidence type="ECO:0000256" key="1">
    <source>
        <dbReference type="ARBA" id="ARBA00001933"/>
    </source>
</evidence>
<dbReference type="GO" id="GO:0030170">
    <property type="term" value="F:pyridoxal phosphate binding"/>
    <property type="evidence" value="ECO:0007669"/>
    <property type="project" value="UniProtKB-UniRule"/>
</dbReference>
<evidence type="ECO:0000259" key="10">
    <source>
        <dbReference type="Pfam" id="PF00266"/>
    </source>
</evidence>
<dbReference type="PROSITE" id="PS00595">
    <property type="entry name" value="AA_TRANSFER_CLASS_5"/>
    <property type="match status" value="1"/>
</dbReference>
<comment type="catalytic activity">
    <reaction evidence="6 8">
        <text>(sulfur carrier)-H + L-cysteine = (sulfur carrier)-SH + L-alanine</text>
        <dbReference type="Rhea" id="RHEA:43892"/>
        <dbReference type="Rhea" id="RHEA-COMP:14737"/>
        <dbReference type="Rhea" id="RHEA-COMP:14739"/>
        <dbReference type="ChEBI" id="CHEBI:29917"/>
        <dbReference type="ChEBI" id="CHEBI:35235"/>
        <dbReference type="ChEBI" id="CHEBI:57972"/>
        <dbReference type="ChEBI" id="CHEBI:64428"/>
        <dbReference type="EC" id="2.8.1.7"/>
    </reaction>
</comment>
<dbReference type="SUPFAM" id="SSF53383">
    <property type="entry name" value="PLP-dependent transferases"/>
    <property type="match status" value="1"/>
</dbReference>
<dbReference type="PANTHER" id="PTHR43586">
    <property type="entry name" value="CYSTEINE DESULFURASE"/>
    <property type="match status" value="1"/>
</dbReference>
<dbReference type="InterPro" id="IPR015424">
    <property type="entry name" value="PyrdxlP-dep_Trfase"/>
</dbReference>
<evidence type="ECO:0000256" key="8">
    <source>
        <dbReference type="RuleBase" id="RU004506"/>
    </source>
</evidence>
<dbReference type="Pfam" id="PF00266">
    <property type="entry name" value="Aminotran_5"/>
    <property type="match status" value="1"/>
</dbReference>
<evidence type="ECO:0000256" key="3">
    <source>
        <dbReference type="ARBA" id="ARBA00010447"/>
    </source>
</evidence>
<feature type="region of interest" description="Disordered" evidence="9">
    <location>
        <begin position="419"/>
        <end position="488"/>
    </location>
</feature>
<dbReference type="NCBIfam" id="TIGR01979">
    <property type="entry name" value="sufS"/>
    <property type="match status" value="1"/>
</dbReference>
<dbReference type="PATRIC" id="fig|1299334.3.peg.9483"/>
<dbReference type="PANTHER" id="PTHR43586:SF8">
    <property type="entry name" value="CYSTEINE DESULFURASE 1, CHLOROPLASTIC"/>
    <property type="match status" value="1"/>
</dbReference>
<dbReference type="Gene3D" id="3.90.1150.10">
    <property type="entry name" value="Aspartate Aminotransferase, domain 1"/>
    <property type="match status" value="1"/>
</dbReference>
<comment type="similarity">
    <text evidence="3 8">Belongs to the class-V pyridoxal-phosphate-dependent aminotransferase family. Csd subfamily.</text>
</comment>
<comment type="cofactor">
    <cofactor evidence="1 7">
        <name>pyridoxal 5'-phosphate</name>
        <dbReference type="ChEBI" id="CHEBI:597326"/>
    </cofactor>
</comment>
<dbReference type="InterPro" id="IPR020578">
    <property type="entry name" value="Aminotrans_V_PyrdxlP_BS"/>
</dbReference>
<evidence type="ECO:0000256" key="5">
    <source>
        <dbReference type="ARBA" id="ARBA00022898"/>
    </source>
</evidence>
<dbReference type="GO" id="GO:0006534">
    <property type="term" value="P:cysteine metabolic process"/>
    <property type="evidence" value="ECO:0007669"/>
    <property type="project" value="UniProtKB-UniRule"/>
</dbReference>
<dbReference type="InterPro" id="IPR015422">
    <property type="entry name" value="PyrdxlP-dep_Trfase_small"/>
</dbReference>
<proteinExistence type="inferred from homology"/>
<dbReference type="InterPro" id="IPR015421">
    <property type="entry name" value="PyrdxlP-dep_Trfase_major"/>
</dbReference>
<dbReference type="FunFam" id="3.40.640.10:FF:000112">
    <property type="entry name" value="Probable cysteine desulfurase"/>
    <property type="match status" value="1"/>
</dbReference>
<reference evidence="11" key="1">
    <citation type="submission" date="2014-01" db="EMBL/GenBank/DDBJ databases">
        <authorList>
            <person name="Brown-Elliot B."/>
            <person name="Wallace R."/>
            <person name="Lenaerts A."/>
            <person name="Ordway D."/>
            <person name="DeGroote M.A."/>
            <person name="Parker T."/>
            <person name="Sizemore C."/>
            <person name="Tallon L.J."/>
            <person name="Sadzewicz L.K."/>
            <person name="Sengamalay N."/>
            <person name="Fraser C.M."/>
            <person name="Hine E."/>
            <person name="Shefchek K.A."/>
            <person name="Das S.P."/>
            <person name="Tettelin H."/>
        </authorList>
    </citation>
    <scope>NUCLEOTIDE SEQUENCE [LARGE SCALE GENOMIC DNA]</scope>
    <source>
        <strain evidence="11">4042</strain>
    </source>
</reference>
<evidence type="ECO:0000256" key="4">
    <source>
        <dbReference type="ARBA" id="ARBA00022679"/>
    </source>
</evidence>
<feature type="domain" description="Aminotransferase class V" evidence="10">
    <location>
        <begin position="32"/>
        <end position="403"/>
    </location>
</feature>
<evidence type="ECO:0000256" key="7">
    <source>
        <dbReference type="RuleBase" id="RU004504"/>
    </source>
</evidence>
<accession>X7YP03</accession>
<organism evidence="11">
    <name type="scientific">Mycobacterium xenopi 4042</name>
    <dbReference type="NCBI Taxonomy" id="1299334"/>
    <lineage>
        <taxon>Bacteria</taxon>
        <taxon>Bacillati</taxon>
        <taxon>Actinomycetota</taxon>
        <taxon>Actinomycetes</taxon>
        <taxon>Mycobacteriales</taxon>
        <taxon>Mycobacteriaceae</taxon>
        <taxon>Mycobacterium</taxon>
    </lineage>
</organism>
<evidence type="ECO:0000256" key="9">
    <source>
        <dbReference type="SAM" id="MobiDB-lite"/>
    </source>
</evidence>
<feature type="compositionally biased region" description="Basic residues" evidence="9">
    <location>
        <begin position="476"/>
        <end position="488"/>
    </location>
</feature>
<comment type="caution">
    <text evidence="11">The sequence shown here is derived from an EMBL/GenBank/DDBJ whole genome shotgun (WGS) entry which is preliminary data.</text>
</comment>
<dbReference type="CDD" id="cd06453">
    <property type="entry name" value="SufS_like"/>
    <property type="match status" value="1"/>
</dbReference>
<sequence>MVTSVTPLDLTAIRADFPILKRVMRGGKQLAYLDSGATSQRPVQVLDAEREFLVTSNGAVHRGAHQLMEEATDAYEQGRADVAAFVGADADELVFTKNATEALNLVSYVLGDTRFERAVGPGDVIVTTELEHHANLIPWQELARRSGAALRWYGVTDDGRIDLESLQLDERVKVVAFTHHSNVTGVVAPVAELVSRAKSVGALTVLDACQSVPHQPVDLHALDVDFAAFSGHKMLGPNGIGVLYGRRELLAKMPPFLTGGSMIETVTMEATTYAPPPQRFEAGTPMTSQVVGLAAAARYLQAIGMDTVEAHERRLVTATIEGLSGIEGVRIIGPTSMQDRGSPVSFVVDGVHAHDVGQVLDDEGIAVRVGHHCALPLHRRFGLAATARASFAVYNTVEEVDRLVAGSVARWSSSSAIASAAKPGAAGRRHGSGERKGAPGADLSGRDPRSLQASAASGPARAIRRASSPRQPDLRRRSHAARRVVRRR</sequence>
<feature type="compositionally biased region" description="Low complexity" evidence="9">
    <location>
        <begin position="453"/>
        <end position="470"/>
    </location>
</feature>
<dbReference type="AlphaFoldDB" id="X7YP03"/>
<protein>
    <recommendedName>
        <fullName evidence="8">Cysteine desulfurase</fullName>
        <ecNumber evidence="8">2.8.1.7</ecNumber>
    </recommendedName>
</protein>
<dbReference type="Gene3D" id="3.40.640.10">
    <property type="entry name" value="Type I PLP-dependent aspartate aminotransferase-like (Major domain)"/>
    <property type="match status" value="1"/>
</dbReference>
<keyword evidence="4 8" id="KW-0808">Transferase</keyword>
<evidence type="ECO:0000256" key="2">
    <source>
        <dbReference type="ARBA" id="ARBA00002824"/>
    </source>
</evidence>
<evidence type="ECO:0000256" key="6">
    <source>
        <dbReference type="ARBA" id="ARBA00050776"/>
    </source>
</evidence>
<evidence type="ECO:0000313" key="11">
    <source>
        <dbReference type="EMBL" id="EUA08937.1"/>
    </source>
</evidence>
<dbReference type="EMBL" id="JAOB01000090">
    <property type="protein sequence ID" value="EUA08937.1"/>
    <property type="molecule type" value="Genomic_DNA"/>
</dbReference>